<sequence length="136" mass="14426">MLPSRSRRSLRCRPHDGPVPDVDISGARGDFGVVAVDGDRTVAAAWALYLPASDPGYGFVDAHTPESSVWVAPGLRGRGIGRAVMGELLDRASERGVHRMSLSVEPGNARAMALYGSLGFVPVEGADNGVMLREVR</sequence>
<dbReference type="InterPro" id="IPR016181">
    <property type="entry name" value="Acyl_CoA_acyltransferase"/>
</dbReference>
<dbReference type="PROSITE" id="PS51186">
    <property type="entry name" value="GNAT"/>
    <property type="match status" value="1"/>
</dbReference>
<dbReference type="InterPro" id="IPR000182">
    <property type="entry name" value="GNAT_dom"/>
</dbReference>
<feature type="domain" description="N-acetyltransferase" evidence="3">
    <location>
        <begin position="1"/>
        <end position="136"/>
    </location>
</feature>
<dbReference type="PANTHER" id="PTHR43877:SF2">
    <property type="entry name" value="AMINOALKYLPHOSPHONATE N-ACETYLTRANSFERASE-RELATED"/>
    <property type="match status" value="1"/>
</dbReference>
<keyword evidence="2" id="KW-0012">Acyltransferase</keyword>
<organism evidence="4 5">
    <name type="scientific">Mycobacterium decipiens</name>
    <dbReference type="NCBI Taxonomy" id="1430326"/>
    <lineage>
        <taxon>Bacteria</taxon>
        <taxon>Bacillati</taxon>
        <taxon>Actinomycetota</taxon>
        <taxon>Actinomycetes</taxon>
        <taxon>Mycobacteriales</taxon>
        <taxon>Mycobacteriaceae</taxon>
        <taxon>Mycobacterium</taxon>
    </lineage>
</organism>
<accession>A0A1X2LQ94</accession>
<dbReference type="SUPFAM" id="SSF55729">
    <property type="entry name" value="Acyl-CoA N-acyltransferases (Nat)"/>
    <property type="match status" value="1"/>
</dbReference>
<dbReference type="Pfam" id="PF00583">
    <property type="entry name" value="Acetyltransf_1"/>
    <property type="match status" value="1"/>
</dbReference>
<name>A0A1X2LQ94_9MYCO</name>
<proteinExistence type="predicted"/>
<keyword evidence="1" id="KW-0808">Transferase</keyword>
<comment type="caution">
    <text evidence="4">The sequence shown here is derived from an EMBL/GenBank/DDBJ whole genome shotgun (WGS) entry which is preliminary data.</text>
</comment>
<keyword evidence="5" id="KW-1185">Reference proteome</keyword>
<dbReference type="STRING" id="1430326.B8W66_20625"/>
<dbReference type="InterPro" id="IPR050832">
    <property type="entry name" value="Bact_Acetyltransf"/>
</dbReference>
<dbReference type="PANTHER" id="PTHR43877">
    <property type="entry name" value="AMINOALKYLPHOSPHONATE N-ACETYLTRANSFERASE-RELATED-RELATED"/>
    <property type="match status" value="1"/>
</dbReference>
<reference evidence="4 5" key="1">
    <citation type="submission" date="2017-04" db="EMBL/GenBank/DDBJ databases">
        <title>The new phylogeny of genus Mycobacterium.</title>
        <authorList>
            <person name="Tortoli E."/>
            <person name="Trovato A."/>
            <person name="Cirillo D.M."/>
        </authorList>
    </citation>
    <scope>NUCLEOTIDE SEQUENCE [LARGE SCALE GENOMIC DNA]</scope>
    <source>
        <strain evidence="4 5">TBL 1200985</strain>
    </source>
</reference>
<evidence type="ECO:0000256" key="1">
    <source>
        <dbReference type="ARBA" id="ARBA00022679"/>
    </source>
</evidence>
<evidence type="ECO:0000256" key="2">
    <source>
        <dbReference type="ARBA" id="ARBA00023315"/>
    </source>
</evidence>
<dbReference type="Proteomes" id="UP000193247">
    <property type="component" value="Unassembled WGS sequence"/>
</dbReference>
<dbReference type="OrthoDB" id="273614at2"/>
<evidence type="ECO:0000259" key="3">
    <source>
        <dbReference type="PROSITE" id="PS51186"/>
    </source>
</evidence>
<evidence type="ECO:0000313" key="5">
    <source>
        <dbReference type="Proteomes" id="UP000193247"/>
    </source>
</evidence>
<dbReference type="AlphaFoldDB" id="A0A1X2LQ94"/>
<evidence type="ECO:0000313" key="4">
    <source>
        <dbReference type="EMBL" id="OSC38413.1"/>
    </source>
</evidence>
<dbReference type="GO" id="GO:0016747">
    <property type="term" value="F:acyltransferase activity, transferring groups other than amino-acyl groups"/>
    <property type="evidence" value="ECO:0007669"/>
    <property type="project" value="InterPro"/>
</dbReference>
<dbReference type="EMBL" id="NCXP01000038">
    <property type="protein sequence ID" value="OSC38413.1"/>
    <property type="molecule type" value="Genomic_DNA"/>
</dbReference>
<protein>
    <recommendedName>
        <fullName evidence="3">N-acetyltransferase domain-containing protein</fullName>
    </recommendedName>
</protein>
<dbReference type="Gene3D" id="3.40.630.30">
    <property type="match status" value="1"/>
</dbReference>
<dbReference type="CDD" id="cd04301">
    <property type="entry name" value="NAT_SF"/>
    <property type="match status" value="1"/>
</dbReference>
<gene>
    <name evidence="4" type="ORF">B8W66_20625</name>
</gene>